<comment type="caution">
    <text evidence="3">The sequence shown here is derived from an EMBL/GenBank/DDBJ whole genome shotgun (WGS) entry which is preliminary data.</text>
</comment>
<dbReference type="Proteomes" id="UP001501612">
    <property type="component" value="Unassembled WGS sequence"/>
</dbReference>
<keyword evidence="4" id="KW-1185">Reference proteome</keyword>
<gene>
    <name evidence="3" type="ORF">GCM10009737_19060</name>
</gene>
<sequence length="283" mass="30459">MTLPGHTHPVRRFFDGGLPDEPADRAAPARVFLERRMEDGSESFAVLRRLGYDDRRLGPLLVPADPATFRSDLTSVPRFFTWLVPRSGRHLPAALVHDGLVETDPAAGPTYVSTQGHVVTRPQADRVLRDAMADLGVPLVQRWLVWAAVTVATMLDGRATGWGPLRRWWYRGAVVVTLGAVVVMGGLATADLLDLEVGGWEVSVPWIVDAPPVPELLQGALAAVVLPALLASTWGPFRAAGLIAAVALGLLLPVTVALVAVYLVYLGLEGVARVIARRGQRSE</sequence>
<keyword evidence="2" id="KW-0472">Membrane</keyword>
<feature type="transmembrane region" description="Helical" evidence="2">
    <location>
        <begin position="168"/>
        <end position="190"/>
    </location>
</feature>
<proteinExistence type="predicted"/>
<reference evidence="3 4" key="1">
    <citation type="journal article" date="2019" name="Int. J. Syst. Evol. Microbiol.">
        <title>The Global Catalogue of Microorganisms (GCM) 10K type strain sequencing project: providing services to taxonomists for standard genome sequencing and annotation.</title>
        <authorList>
            <consortium name="The Broad Institute Genomics Platform"/>
            <consortium name="The Broad Institute Genome Sequencing Center for Infectious Disease"/>
            <person name="Wu L."/>
            <person name="Ma J."/>
        </authorList>
    </citation>
    <scope>NUCLEOTIDE SEQUENCE [LARGE SCALE GENOMIC DNA]</scope>
    <source>
        <strain evidence="3 4">JCM 14046</strain>
    </source>
</reference>
<evidence type="ECO:0000313" key="4">
    <source>
        <dbReference type="Proteomes" id="UP001501612"/>
    </source>
</evidence>
<keyword evidence="2" id="KW-1133">Transmembrane helix</keyword>
<name>A0ABN2PEK1_9ACTN</name>
<protein>
    <recommendedName>
        <fullName evidence="5">DUF1353 domain-containing protein</fullName>
    </recommendedName>
</protein>
<organism evidence="3 4">
    <name type="scientific">Nocardioides lentus</name>
    <dbReference type="NCBI Taxonomy" id="338077"/>
    <lineage>
        <taxon>Bacteria</taxon>
        <taxon>Bacillati</taxon>
        <taxon>Actinomycetota</taxon>
        <taxon>Actinomycetes</taxon>
        <taxon>Propionibacteriales</taxon>
        <taxon>Nocardioidaceae</taxon>
        <taxon>Nocardioides</taxon>
    </lineage>
</organism>
<dbReference type="Pfam" id="PF07087">
    <property type="entry name" value="DUF1353"/>
    <property type="match status" value="1"/>
</dbReference>
<accession>A0ABN2PEK1</accession>
<evidence type="ECO:0000313" key="3">
    <source>
        <dbReference type="EMBL" id="GAA1917812.1"/>
    </source>
</evidence>
<evidence type="ECO:0008006" key="5">
    <source>
        <dbReference type="Google" id="ProtNLM"/>
    </source>
</evidence>
<keyword evidence="2" id="KW-0812">Transmembrane</keyword>
<evidence type="ECO:0000256" key="2">
    <source>
        <dbReference type="SAM" id="Phobius"/>
    </source>
</evidence>
<dbReference type="InterPro" id="IPR010767">
    <property type="entry name" value="Phage_CGC-2007_Cje0229"/>
</dbReference>
<dbReference type="EMBL" id="BAAAMY010000004">
    <property type="protein sequence ID" value="GAA1917812.1"/>
    <property type="molecule type" value="Genomic_DNA"/>
</dbReference>
<feature type="transmembrane region" description="Helical" evidence="2">
    <location>
        <begin position="242"/>
        <end position="265"/>
    </location>
</feature>
<evidence type="ECO:0000256" key="1">
    <source>
        <dbReference type="SAM" id="MobiDB-lite"/>
    </source>
</evidence>
<feature type="region of interest" description="Disordered" evidence="1">
    <location>
        <begin position="1"/>
        <end position="21"/>
    </location>
</feature>